<keyword evidence="5" id="KW-1185">Reference proteome</keyword>
<keyword evidence="1 4" id="KW-0378">Hydrolase</keyword>
<proteinExistence type="predicted"/>
<evidence type="ECO:0000259" key="3">
    <source>
        <dbReference type="Pfam" id="PF07859"/>
    </source>
</evidence>
<dbReference type="Pfam" id="PF07859">
    <property type="entry name" value="Abhydrolase_3"/>
    <property type="match status" value="1"/>
</dbReference>
<dbReference type="PANTHER" id="PTHR48081">
    <property type="entry name" value="AB HYDROLASE SUPERFAMILY PROTEIN C4A8.06C"/>
    <property type="match status" value="1"/>
</dbReference>
<dbReference type="InterPro" id="IPR001375">
    <property type="entry name" value="Peptidase_S9_cat"/>
</dbReference>
<dbReference type="OrthoDB" id="19653at2759"/>
<evidence type="ECO:0000313" key="4">
    <source>
        <dbReference type="EMBL" id="KAF2787894.1"/>
    </source>
</evidence>
<dbReference type="Gene3D" id="3.40.50.1820">
    <property type="entry name" value="alpha/beta hydrolase"/>
    <property type="match status" value="1"/>
</dbReference>
<gene>
    <name evidence="4" type="ORF">K505DRAFT_366944</name>
</gene>
<dbReference type="GO" id="GO:0008236">
    <property type="term" value="F:serine-type peptidase activity"/>
    <property type="evidence" value="ECO:0007669"/>
    <property type="project" value="InterPro"/>
</dbReference>
<accession>A0A6A6WVF6</accession>
<dbReference type="EMBL" id="MU002268">
    <property type="protein sequence ID" value="KAF2787894.1"/>
    <property type="molecule type" value="Genomic_DNA"/>
</dbReference>
<dbReference type="InterPro" id="IPR013094">
    <property type="entry name" value="AB_hydrolase_3"/>
</dbReference>
<dbReference type="InterPro" id="IPR029058">
    <property type="entry name" value="AB_hydrolase_fold"/>
</dbReference>
<name>A0A6A6WVF6_9PLEO</name>
<reference evidence="4" key="1">
    <citation type="journal article" date="2020" name="Stud. Mycol.">
        <title>101 Dothideomycetes genomes: a test case for predicting lifestyles and emergence of pathogens.</title>
        <authorList>
            <person name="Haridas S."/>
            <person name="Albert R."/>
            <person name="Binder M."/>
            <person name="Bloem J."/>
            <person name="Labutti K."/>
            <person name="Salamov A."/>
            <person name="Andreopoulos B."/>
            <person name="Baker S."/>
            <person name="Barry K."/>
            <person name="Bills G."/>
            <person name="Bluhm B."/>
            <person name="Cannon C."/>
            <person name="Castanera R."/>
            <person name="Culley D."/>
            <person name="Daum C."/>
            <person name="Ezra D."/>
            <person name="Gonzalez J."/>
            <person name="Henrissat B."/>
            <person name="Kuo A."/>
            <person name="Liang C."/>
            <person name="Lipzen A."/>
            <person name="Lutzoni F."/>
            <person name="Magnuson J."/>
            <person name="Mondo S."/>
            <person name="Nolan M."/>
            <person name="Ohm R."/>
            <person name="Pangilinan J."/>
            <person name="Park H.-J."/>
            <person name="Ramirez L."/>
            <person name="Alfaro M."/>
            <person name="Sun H."/>
            <person name="Tritt A."/>
            <person name="Yoshinaga Y."/>
            <person name="Zwiers L.-H."/>
            <person name="Turgeon B."/>
            <person name="Goodwin S."/>
            <person name="Spatafora J."/>
            <person name="Crous P."/>
            <person name="Grigoriev I."/>
        </authorList>
    </citation>
    <scope>NUCLEOTIDE SEQUENCE</scope>
    <source>
        <strain evidence="4">CBS 109.77</strain>
    </source>
</reference>
<feature type="domain" description="Alpha/beta hydrolase fold-3" evidence="3">
    <location>
        <begin position="2"/>
        <end position="103"/>
    </location>
</feature>
<dbReference type="AlphaFoldDB" id="A0A6A6WVF6"/>
<dbReference type="SUPFAM" id="SSF53474">
    <property type="entry name" value="alpha/beta-Hydrolases"/>
    <property type="match status" value="1"/>
</dbReference>
<dbReference type="GO" id="GO:0006508">
    <property type="term" value="P:proteolysis"/>
    <property type="evidence" value="ECO:0007669"/>
    <property type="project" value="InterPro"/>
</dbReference>
<protein>
    <submittedName>
        <fullName evidence="4">Alpha/beta-hydrolase</fullName>
    </submittedName>
</protein>
<organism evidence="4 5">
    <name type="scientific">Melanomma pulvis-pyrius CBS 109.77</name>
    <dbReference type="NCBI Taxonomy" id="1314802"/>
    <lineage>
        <taxon>Eukaryota</taxon>
        <taxon>Fungi</taxon>
        <taxon>Dikarya</taxon>
        <taxon>Ascomycota</taxon>
        <taxon>Pezizomycotina</taxon>
        <taxon>Dothideomycetes</taxon>
        <taxon>Pleosporomycetidae</taxon>
        <taxon>Pleosporales</taxon>
        <taxon>Melanommataceae</taxon>
        <taxon>Melanomma</taxon>
    </lineage>
</organism>
<evidence type="ECO:0000313" key="5">
    <source>
        <dbReference type="Proteomes" id="UP000799757"/>
    </source>
</evidence>
<dbReference type="Proteomes" id="UP000799757">
    <property type="component" value="Unassembled WGS sequence"/>
</dbReference>
<evidence type="ECO:0000259" key="2">
    <source>
        <dbReference type="Pfam" id="PF00326"/>
    </source>
</evidence>
<evidence type="ECO:0000256" key="1">
    <source>
        <dbReference type="ARBA" id="ARBA00022801"/>
    </source>
</evidence>
<feature type="domain" description="Peptidase S9 prolyl oligopeptidase catalytic" evidence="2">
    <location>
        <begin position="212"/>
        <end position="280"/>
    </location>
</feature>
<sequence>MIHGGGHVMHSRKDIRPEQTQMLLDAGFLPVSIDYRLCPELSLVQGTLIDVRDALCWARETLPTLTFPERLDLNIDGDRVVAIGWSSGGLLALSLGWTAASLNIKLPEAVLTDYEDPFWCEPNKPFQQEPVDFELSPEYPGYYSVLQDGLFEQSIVAYSPPASTRLLGGWMSLQDPRSRIVIYMNWNGAALPILTNGLSKEISRDERTKSTMPNREQIRSISPLAHVQDGTYRTPIYLIHGTADDLVPWQQSKRMMDALQEKGVPVHLQLLEGEPHLFDMFRRSRRNGPAAAAIIGGINFLRESTCG</sequence>
<dbReference type="InterPro" id="IPR050300">
    <property type="entry name" value="GDXG_lipolytic_enzyme"/>
</dbReference>
<dbReference type="Pfam" id="PF00326">
    <property type="entry name" value="Peptidase_S9"/>
    <property type="match status" value="1"/>
</dbReference>